<reference evidence="6" key="1">
    <citation type="submission" date="2021-06" db="EMBL/GenBank/DDBJ databases">
        <authorList>
            <person name="Hodson N. C."/>
            <person name="Mongue J. A."/>
            <person name="Jaron S. K."/>
        </authorList>
    </citation>
    <scope>NUCLEOTIDE SEQUENCE</scope>
</reference>
<dbReference type="AlphaFoldDB" id="A0A8J2P8L7"/>
<evidence type="ECO:0000313" key="6">
    <source>
        <dbReference type="EMBL" id="CAG7727941.1"/>
    </source>
</evidence>
<name>A0A8J2P8L7_9HEXA</name>
<evidence type="ECO:0000256" key="4">
    <source>
        <dbReference type="SAM" id="MobiDB-lite"/>
    </source>
</evidence>
<keyword evidence="7" id="KW-1185">Reference proteome</keyword>
<dbReference type="Pfam" id="PF13873">
    <property type="entry name" value="Myb_DNA-bind_5"/>
    <property type="match status" value="1"/>
</dbReference>
<comment type="subunit">
    <text evidence="1">Self-associates forming complexes of several hundred monomers.</text>
</comment>
<evidence type="ECO:0000256" key="3">
    <source>
        <dbReference type="ARBA" id="ARBA00025466"/>
    </source>
</evidence>
<comment type="function">
    <text evidence="3">Involved in transvection phenomena (= synapsis-dependent gene expression), where the synaptic pairing of chromosomes carrying genes with which zeste interacts influences the expression of these genes. Zeste binds to DNA and stimulates transcription from a nearby promoter.</text>
</comment>
<accession>A0A8J2P8L7</accession>
<feature type="domain" description="Myb/SANT-like DNA-binding" evidence="5">
    <location>
        <begin position="21"/>
        <end position="93"/>
    </location>
</feature>
<comment type="caution">
    <text evidence="6">The sequence shown here is derived from an EMBL/GenBank/DDBJ whole genome shotgun (WGS) entry which is preliminary data.</text>
</comment>
<organism evidence="6 7">
    <name type="scientific">Allacma fusca</name>
    <dbReference type="NCBI Taxonomy" id="39272"/>
    <lineage>
        <taxon>Eukaryota</taxon>
        <taxon>Metazoa</taxon>
        <taxon>Ecdysozoa</taxon>
        <taxon>Arthropoda</taxon>
        <taxon>Hexapoda</taxon>
        <taxon>Collembola</taxon>
        <taxon>Symphypleona</taxon>
        <taxon>Sminthuridae</taxon>
        <taxon>Allacma</taxon>
    </lineage>
</organism>
<feature type="region of interest" description="Disordered" evidence="4">
    <location>
        <begin position="157"/>
        <end position="184"/>
    </location>
</feature>
<protein>
    <recommendedName>
        <fullName evidence="2">Regulatory protein zeste</fullName>
    </recommendedName>
</protein>
<evidence type="ECO:0000313" key="7">
    <source>
        <dbReference type="Proteomes" id="UP000708208"/>
    </source>
</evidence>
<dbReference type="EMBL" id="CAJVCH010155810">
    <property type="protein sequence ID" value="CAG7727941.1"/>
    <property type="molecule type" value="Genomic_DNA"/>
</dbReference>
<sequence>MDWDLLCERGKSEDSEWSKVRDEELDIIVSCVEKYKSIIENRRTNKISQDAKQQAWENIAAEFRFWPGVRPISAKQIKKCWENLKARARQELLLQQKLNESQLGQDFQIHELAESNFTRRIDRVRSIIGSTAEADVDPYETFVKVEVQVDEGVETITSEGLRPETPVDDSSGVPTNPLENLNSSTDATTTAELTGYSDCNNLSTNPEFITPNHSTYKTSYNRIRRRRAKIATPYSRPHPDPDTSENQARLNMLQQKMKQDSIEHEARMEILKLEKAYWEAKVTQALMDTQSRDHTLD</sequence>
<proteinExistence type="predicted"/>
<dbReference type="Proteomes" id="UP000708208">
    <property type="component" value="Unassembled WGS sequence"/>
</dbReference>
<gene>
    <name evidence="6" type="ORF">AFUS01_LOCUS16756</name>
</gene>
<dbReference type="OrthoDB" id="6134189at2759"/>
<evidence type="ECO:0000256" key="1">
    <source>
        <dbReference type="ARBA" id="ARBA00011764"/>
    </source>
</evidence>
<evidence type="ECO:0000256" key="2">
    <source>
        <dbReference type="ARBA" id="ARBA00016807"/>
    </source>
</evidence>
<evidence type="ECO:0000259" key="5">
    <source>
        <dbReference type="Pfam" id="PF13873"/>
    </source>
</evidence>
<dbReference type="PANTHER" id="PTHR21411">
    <property type="entry name" value="APONTIC"/>
    <property type="match status" value="1"/>
</dbReference>
<dbReference type="PANTHER" id="PTHR21411:SF0">
    <property type="entry name" value="REGULATORY PROTEIN ZESTE"/>
    <property type="match status" value="1"/>
</dbReference>
<feature type="compositionally biased region" description="Polar residues" evidence="4">
    <location>
        <begin position="172"/>
        <end position="184"/>
    </location>
</feature>
<dbReference type="InterPro" id="IPR028002">
    <property type="entry name" value="Myb_DNA-bind_5"/>
</dbReference>